<evidence type="ECO:0000259" key="5">
    <source>
        <dbReference type="Pfam" id="PF07992"/>
    </source>
</evidence>
<gene>
    <name evidence="7" type="ORF">GCM10017577_08130</name>
</gene>
<accession>A0A9W6NUJ7</accession>
<dbReference type="SUPFAM" id="SSF51905">
    <property type="entry name" value="FAD/NAD(P)-binding domain"/>
    <property type="match status" value="2"/>
</dbReference>
<keyword evidence="4" id="KW-0560">Oxidoreductase</keyword>
<keyword evidence="8" id="KW-1185">Reference proteome</keyword>
<dbReference type="Gene3D" id="3.50.50.60">
    <property type="entry name" value="FAD/NAD(P)-binding domain"/>
    <property type="match status" value="2"/>
</dbReference>
<keyword evidence="2" id="KW-0285">Flavoprotein</keyword>
<reference evidence="7" key="1">
    <citation type="journal article" date="2014" name="Int. J. Syst. Evol. Microbiol.">
        <title>Complete genome sequence of Corynebacterium casei LMG S-19264T (=DSM 44701T), isolated from a smear-ripened cheese.</title>
        <authorList>
            <consortium name="US DOE Joint Genome Institute (JGI-PGF)"/>
            <person name="Walter F."/>
            <person name="Albersmeier A."/>
            <person name="Kalinowski J."/>
            <person name="Ruckert C."/>
        </authorList>
    </citation>
    <scope>NUCLEOTIDE SEQUENCE</scope>
    <source>
        <strain evidence="7">VKM Ac-1069</strain>
    </source>
</reference>
<dbReference type="SUPFAM" id="SSF55424">
    <property type="entry name" value="FAD/NAD-linked reductases, dimerisation (C-terminal) domain"/>
    <property type="match status" value="1"/>
</dbReference>
<dbReference type="GO" id="GO:0005737">
    <property type="term" value="C:cytoplasm"/>
    <property type="evidence" value="ECO:0007669"/>
    <property type="project" value="TreeGrafter"/>
</dbReference>
<reference evidence="7" key="2">
    <citation type="submission" date="2023-01" db="EMBL/GenBank/DDBJ databases">
        <authorList>
            <person name="Sun Q."/>
            <person name="Evtushenko L."/>
        </authorList>
    </citation>
    <scope>NUCLEOTIDE SEQUENCE</scope>
    <source>
        <strain evidence="7">VKM Ac-1069</strain>
    </source>
</reference>
<dbReference type="PANTHER" id="PTHR43557:SF2">
    <property type="entry name" value="RIESKE DOMAIN-CONTAINING PROTEIN-RELATED"/>
    <property type="match status" value="1"/>
</dbReference>
<evidence type="ECO:0000313" key="8">
    <source>
        <dbReference type="Proteomes" id="UP001143463"/>
    </source>
</evidence>
<dbReference type="PRINTS" id="PR00368">
    <property type="entry name" value="FADPNR"/>
</dbReference>
<dbReference type="InterPro" id="IPR050446">
    <property type="entry name" value="FAD-oxidoreductase/Apoptosis"/>
</dbReference>
<evidence type="ECO:0000256" key="2">
    <source>
        <dbReference type="ARBA" id="ARBA00022630"/>
    </source>
</evidence>
<dbReference type="Pfam" id="PF14759">
    <property type="entry name" value="Reductase_C"/>
    <property type="match status" value="1"/>
</dbReference>
<comment type="caution">
    <text evidence="7">The sequence shown here is derived from an EMBL/GenBank/DDBJ whole genome shotgun (WGS) entry which is preliminary data.</text>
</comment>
<evidence type="ECO:0000256" key="4">
    <source>
        <dbReference type="ARBA" id="ARBA00023002"/>
    </source>
</evidence>
<dbReference type="Pfam" id="PF07992">
    <property type="entry name" value="Pyr_redox_2"/>
    <property type="match status" value="1"/>
</dbReference>
<comment type="cofactor">
    <cofactor evidence="1">
        <name>FAD</name>
        <dbReference type="ChEBI" id="CHEBI:57692"/>
    </cofactor>
</comment>
<sequence>MSRYVLVGGGVATAATATGLRAAGFAGEIVLVSGEPHLPYERPPLSKEYLAGTFGRGDFQANPDGWAADNDIELVLGTRAQALDPGLRRLSLSDGSTLTYDALVLGTGVRARTLPGFEGDRVHVVRTIADSERLAERLVPGRHLAILGAGFIGCEVAAVAAAKGVRVTVFEPEALPLARVVGPEVGHAMLDVHGEQGVVIRTGELVTGMSETPSGVELRTRDGEVVECDDVLVGVGSVPNTELAVEAGLDVDGGILADEHGRTSAPDVYAVGDVASRLHHGRHVRVEHHDTAVRHGAALARTLLGESEPWTGEHYFWSHQYEHNVQSLGRLGGQTVLRGSLEERSFTVFSLADGRITGMVALNRPRDLLQTRKVLAVPHEVTAAQLADEDFALKGLLPQRPRRSEVRA</sequence>
<dbReference type="EMBL" id="BSFQ01000002">
    <property type="protein sequence ID" value="GLL09673.1"/>
    <property type="molecule type" value="Genomic_DNA"/>
</dbReference>
<dbReference type="InterPro" id="IPR028202">
    <property type="entry name" value="Reductase_C"/>
</dbReference>
<dbReference type="InterPro" id="IPR023753">
    <property type="entry name" value="FAD/NAD-binding_dom"/>
</dbReference>
<evidence type="ECO:0000256" key="1">
    <source>
        <dbReference type="ARBA" id="ARBA00001974"/>
    </source>
</evidence>
<dbReference type="Proteomes" id="UP001143463">
    <property type="component" value="Unassembled WGS sequence"/>
</dbReference>
<dbReference type="PANTHER" id="PTHR43557">
    <property type="entry name" value="APOPTOSIS-INDUCING FACTOR 1"/>
    <property type="match status" value="1"/>
</dbReference>
<dbReference type="InterPro" id="IPR036188">
    <property type="entry name" value="FAD/NAD-bd_sf"/>
</dbReference>
<proteinExistence type="predicted"/>
<dbReference type="AlphaFoldDB" id="A0A9W6NUJ7"/>
<name>A0A9W6NUJ7_9PSEU</name>
<keyword evidence="3" id="KW-0274">FAD</keyword>
<organism evidence="7 8">
    <name type="scientific">Pseudonocardia halophobica</name>
    <dbReference type="NCBI Taxonomy" id="29401"/>
    <lineage>
        <taxon>Bacteria</taxon>
        <taxon>Bacillati</taxon>
        <taxon>Actinomycetota</taxon>
        <taxon>Actinomycetes</taxon>
        <taxon>Pseudonocardiales</taxon>
        <taxon>Pseudonocardiaceae</taxon>
        <taxon>Pseudonocardia</taxon>
    </lineage>
</organism>
<feature type="domain" description="FAD/NAD(P)-binding" evidence="5">
    <location>
        <begin position="3"/>
        <end position="296"/>
    </location>
</feature>
<dbReference type="GO" id="GO:0016651">
    <property type="term" value="F:oxidoreductase activity, acting on NAD(P)H"/>
    <property type="evidence" value="ECO:0007669"/>
    <property type="project" value="TreeGrafter"/>
</dbReference>
<protein>
    <submittedName>
        <fullName evidence="7">Pyridine nucleotide-disulfide oxidoreductase</fullName>
    </submittedName>
</protein>
<dbReference type="RefSeq" id="WP_037039958.1">
    <property type="nucleotide sequence ID" value="NZ_BAAAUZ010000013.1"/>
</dbReference>
<evidence type="ECO:0000256" key="3">
    <source>
        <dbReference type="ARBA" id="ARBA00022827"/>
    </source>
</evidence>
<dbReference type="Gene3D" id="3.30.390.30">
    <property type="match status" value="1"/>
</dbReference>
<dbReference type="PRINTS" id="PR00411">
    <property type="entry name" value="PNDRDTASEI"/>
</dbReference>
<feature type="domain" description="Reductase C-terminal" evidence="6">
    <location>
        <begin position="315"/>
        <end position="396"/>
    </location>
</feature>
<dbReference type="InterPro" id="IPR016156">
    <property type="entry name" value="FAD/NAD-linked_Rdtase_dimer_sf"/>
</dbReference>
<evidence type="ECO:0000313" key="7">
    <source>
        <dbReference type="EMBL" id="GLL09673.1"/>
    </source>
</evidence>
<evidence type="ECO:0000259" key="6">
    <source>
        <dbReference type="Pfam" id="PF14759"/>
    </source>
</evidence>